<dbReference type="PANTHER" id="PTHR33545:SF5">
    <property type="entry name" value="UPF0750 MEMBRANE PROTEIN YITT"/>
    <property type="match status" value="1"/>
</dbReference>
<dbReference type="Gene3D" id="3.30.70.120">
    <property type="match status" value="1"/>
</dbReference>
<evidence type="ECO:0000256" key="3">
    <source>
        <dbReference type="ARBA" id="ARBA00022692"/>
    </source>
</evidence>
<keyword evidence="2" id="KW-1003">Cell membrane</keyword>
<feature type="transmembrane region" description="Helical" evidence="6">
    <location>
        <begin position="107"/>
        <end position="127"/>
    </location>
</feature>
<dbReference type="InterPro" id="IPR015867">
    <property type="entry name" value="N-reg_PII/ATP_PRibTrfase_C"/>
</dbReference>
<dbReference type="Proteomes" id="UP000823960">
    <property type="component" value="Unassembled WGS sequence"/>
</dbReference>
<dbReference type="CDD" id="cd16380">
    <property type="entry name" value="YitT_C"/>
    <property type="match status" value="1"/>
</dbReference>
<dbReference type="InterPro" id="IPR019264">
    <property type="entry name" value="DUF2179"/>
</dbReference>
<feature type="transmembrane region" description="Helical" evidence="6">
    <location>
        <begin position="12"/>
        <end position="29"/>
    </location>
</feature>
<name>A0A9D1T4M7_9FIRM</name>
<reference evidence="8" key="2">
    <citation type="journal article" date="2021" name="PeerJ">
        <title>Extensive microbial diversity within the chicken gut microbiome revealed by metagenomics and culture.</title>
        <authorList>
            <person name="Gilroy R."/>
            <person name="Ravi A."/>
            <person name="Getino M."/>
            <person name="Pursley I."/>
            <person name="Horton D.L."/>
            <person name="Alikhan N.F."/>
            <person name="Baker D."/>
            <person name="Gharbi K."/>
            <person name="Hall N."/>
            <person name="Watson M."/>
            <person name="Adriaenssens E.M."/>
            <person name="Foster-Nyarko E."/>
            <person name="Jarju S."/>
            <person name="Secka A."/>
            <person name="Antonio M."/>
            <person name="Oren A."/>
            <person name="Chaudhuri R.R."/>
            <person name="La Ragione R."/>
            <person name="Hildebrand F."/>
            <person name="Pallen M.J."/>
        </authorList>
    </citation>
    <scope>NUCLEOTIDE SEQUENCE</scope>
    <source>
        <strain evidence="8">1370</strain>
    </source>
</reference>
<feature type="transmembrane region" description="Helical" evidence="6">
    <location>
        <begin position="175"/>
        <end position="194"/>
    </location>
</feature>
<protein>
    <submittedName>
        <fullName evidence="8">YitT family protein</fullName>
    </submittedName>
</protein>
<dbReference type="Pfam" id="PF10035">
    <property type="entry name" value="DUF2179"/>
    <property type="match status" value="1"/>
</dbReference>
<comment type="subcellular location">
    <subcellularLocation>
        <location evidence="1">Cell membrane</location>
        <topology evidence="1">Multi-pass membrane protein</topology>
    </subcellularLocation>
</comment>
<evidence type="ECO:0000256" key="5">
    <source>
        <dbReference type="ARBA" id="ARBA00023136"/>
    </source>
</evidence>
<feature type="transmembrane region" description="Helical" evidence="6">
    <location>
        <begin position="35"/>
        <end position="54"/>
    </location>
</feature>
<evidence type="ECO:0000256" key="1">
    <source>
        <dbReference type="ARBA" id="ARBA00004651"/>
    </source>
</evidence>
<dbReference type="InterPro" id="IPR051461">
    <property type="entry name" value="UPF0750_membrane"/>
</dbReference>
<proteinExistence type="predicted"/>
<keyword evidence="5 6" id="KW-0472">Membrane</keyword>
<feature type="transmembrane region" description="Helical" evidence="6">
    <location>
        <begin position="61"/>
        <end position="87"/>
    </location>
</feature>
<dbReference type="EMBL" id="DVOL01000033">
    <property type="protein sequence ID" value="HIV10543.1"/>
    <property type="molecule type" value="Genomic_DNA"/>
</dbReference>
<feature type="transmembrane region" description="Helical" evidence="6">
    <location>
        <begin position="148"/>
        <end position="169"/>
    </location>
</feature>
<keyword evidence="4 6" id="KW-1133">Transmembrane helix</keyword>
<dbReference type="PANTHER" id="PTHR33545">
    <property type="entry name" value="UPF0750 MEMBRANE PROTEIN YITT-RELATED"/>
    <property type="match status" value="1"/>
</dbReference>
<sequence>MKKMLKSLLTDYLIISLGSAIYAVAISLFLDPNGIIPGGFTGLAMIVGLFIPGVKTGTIVFFLNIPIIVVGIVVFGLKFLSSTIYSVVLSSLIMNLLAPLGPLTRDPLLCCVAGGCLMAIGLEMVLMRGATTGGTDIIVKLLRKKIRSVSAGTLFIATDGLVILFAAIASGNIDSGLYAALCTIISSVVMDYILNGRSEAKMLLVVSDSFEEIASRLMVELDAGVTLLEGMGGYSGAQKRVLLCVVKKQSVSKALRIIKQLDDRSFAIITTADEVFGEGYKHHGAESF</sequence>
<gene>
    <name evidence="8" type="ORF">IAD28_02470</name>
</gene>
<feature type="domain" description="DUF2179" evidence="7">
    <location>
        <begin position="224"/>
        <end position="277"/>
    </location>
</feature>
<accession>A0A9D1T4M7</accession>
<dbReference type="Pfam" id="PF02588">
    <property type="entry name" value="YitT_membrane"/>
    <property type="match status" value="1"/>
</dbReference>
<evidence type="ECO:0000256" key="6">
    <source>
        <dbReference type="SAM" id="Phobius"/>
    </source>
</evidence>
<evidence type="ECO:0000313" key="9">
    <source>
        <dbReference type="Proteomes" id="UP000823960"/>
    </source>
</evidence>
<dbReference type="GO" id="GO:0005886">
    <property type="term" value="C:plasma membrane"/>
    <property type="evidence" value="ECO:0007669"/>
    <property type="project" value="UniProtKB-SubCell"/>
</dbReference>
<reference evidence="8" key="1">
    <citation type="submission" date="2020-10" db="EMBL/GenBank/DDBJ databases">
        <authorList>
            <person name="Gilroy R."/>
        </authorList>
    </citation>
    <scope>NUCLEOTIDE SEQUENCE</scope>
    <source>
        <strain evidence="8">1370</strain>
    </source>
</reference>
<dbReference type="InterPro" id="IPR003740">
    <property type="entry name" value="YitT"/>
</dbReference>
<evidence type="ECO:0000256" key="4">
    <source>
        <dbReference type="ARBA" id="ARBA00022989"/>
    </source>
</evidence>
<evidence type="ECO:0000256" key="2">
    <source>
        <dbReference type="ARBA" id="ARBA00022475"/>
    </source>
</evidence>
<comment type="caution">
    <text evidence="8">The sequence shown here is derived from an EMBL/GenBank/DDBJ whole genome shotgun (WGS) entry which is preliminary data.</text>
</comment>
<keyword evidence="3 6" id="KW-0812">Transmembrane</keyword>
<evidence type="ECO:0000313" key="8">
    <source>
        <dbReference type="EMBL" id="HIV10543.1"/>
    </source>
</evidence>
<dbReference type="AlphaFoldDB" id="A0A9D1T4M7"/>
<organism evidence="8 9">
    <name type="scientific">Candidatus Faeciplasma avium</name>
    <dbReference type="NCBI Taxonomy" id="2840798"/>
    <lineage>
        <taxon>Bacteria</taxon>
        <taxon>Bacillati</taxon>
        <taxon>Bacillota</taxon>
        <taxon>Clostridia</taxon>
        <taxon>Eubacteriales</taxon>
        <taxon>Oscillospiraceae</taxon>
        <taxon>Oscillospiraceae incertae sedis</taxon>
        <taxon>Candidatus Faeciplasma</taxon>
    </lineage>
</organism>
<dbReference type="PIRSF" id="PIRSF006483">
    <property type="entry name" value="Membrane_protein_YitT"/>
    <property type="match status" value="1"/>
</dbReference>
<evidence type="ECO:0000259" key="7">
    <source>
        <dbReference type="Pfam" id="PF10035"/>
    </source>
</evidence>